<protein>
    <recommendedName>
        <fullName evidence="5">UvrD-like helicase ATP-binding domain-containing protein</fullName>
    </recommendedName>
</protein>
<dbReference type="Pfam" id="PF00580">
    <property type="entry name" value="UvrD-helicase"/>
    <property type="match status" value="1"/>
</dbReference>
<organism evidence="6">
    <name type="scientific">hydrothermal vent metagenome</name>
    <dbReference type="NCBI Taxonomy" id="652676"/>
    <lineage>
        <taxon>unclassified sequences</taxon>
        <taxon>metagenomes</taxon>
        <taxon>ecological metagenomes</taxon>
    </lineage>
</organism>
<keyword evidence="4" id="KW-0067">ATP-binding</keyword>
<dbReference type="Gene3D" id="3.40.50.300">
    <property type="entry name" value="P-loop containing nucleotide triphosphate hydrolases"/>
    <property type="match status" value="1"/>
</dbReference>
<accession>A0A3B0XEX5</accession>
<evidence type="ECO:0000256" key="2">
    <source>
        <dbReference type="ARBA" id="ARBA00022801"/>
    </source>
</evidence>
<feature type="domain" description="UvrD-like helicase ATP-binding" evidence="5">
    <location>
        <begin position="23"/>
        <end position="141"/>
    </location>
</feature>
<feature type="non-terminal residue" evidence="6">
    <location>
        <position position="171"/>
    </location>
</feature>
<dbReference type="GO" id="GO:0005524">
    <property type="term" value="F:ATP binding"/>
    <property type="evidence" value="ECO:0007669"/>
    <property type="project" value="UniProtKB-KW"/>
</dbReference>
<evidence type="ECO:0000256" key="1">
    <source>
        <dbReference type="ARBA" id="ARBA00022741"/>
    </source>
</evidence>
<evidence type="ECO:0000259" key="5">
    <source>
        <dbReference type="Pfam" id="PF00580"/>
    </source>
</evidence>
<reference evidence="6" key="1">
    <citation type="submission" date="2018-06" db="EMBL/GenBank/DDBJ databases">
        <authorList>
            <person name="Zhirakovskaya E."/>
        </authorList>
    </citation>
    <scope>NUCLEOTIDE SEQUENCE</scope>
</reference>
<sequence length="171" mass="19454">MMHELSDVDKEIYACLDPENLSSFFLFAGAGSGKTGSLVRVLTEFRKNHSHKLRLNGQKVAIITYTNAACDEIRRRLEFNSVFSVSTIHSFCWELIKPFQSDIKDWVRQNTGQELEEIKQAQKKGRAGTKAAIDRDIKIASKNRRLSNLDMIRSFVYSPNGTNSSRDSLNH</sequence>
<dbReference type="GO" id="GO:0004386">
    <property type="term" value="F:helicase activity"/>
    <property type="evidence" value="ECO:0007669"/>
    <property type="project" value="UniProtKB-KW"/>
</dbReference>
<proteinExistence type="predicted"/>
<dbReference type="InterPro" id="IPR027417">
    <property type="entry name" value="P-loop_NTPase"/>
</dbReference>
<dbReference type="GO" id="GO:0016787">
    <property type="term" value="F:hydrolase activity"/>
    <property type="evidence" value="ECO:0007669"/>
    <property type="project" value="UniProtKB-KW"/>
</dbReference>
<dbReference type="AlphaFoldDB" id="A0A3B0XEX5"/>
<dbReference type="InterPro" id="IPR014016">
    <property type="entry name" value="UvrD-like_ATP-bd"/>
</dbReference>
<gene>
    <name evidence="6" type="ORF">MNBD_GAMMA11-2925</name>
</gene>
<evidence type="ECO:0000256" key="4">
    <source>
        <dbReference type="ARBA" id="ARBA00022840"/>
    </source>
</evidence>
<keyword evidence="3" id="KW-0347">Helicase</keyword>
<dbReference type="EMBL" id="UOFG01000110">
    <property type="protein sequence ID" value="VAW60139.1"/>
    <property type="molecule type" value="Genomic_DNA"/>
</dbReference>
<evidence type="ECO:0000256" key="3">
    <source>
        <dbReference type="ARBA" id="ARBA00022806"/>
    </source>
</evidence>
<dbReference type="SUPFAM" id="SSF52540">
    <property type="entry name" value="P-loop containing nucleoside triphosphate hydrolases"/>
    <property type="match status" value="1"/>
</dbReference>
<keyword evidence="2" id="KW-0378">Hydrolase</keyword>
<keyword evidence="1" id="KW-0547">Nucleotide-binding</keyword>
<name>A0A3B0XEX5_9ZZZZ</name>
<evidence type="ECO:0000313" key="6">
    <source>
        <dbReference type="EMBL" id="VAW60139.1"/>
    </source>
</evidence>